<evidence type="ECO:0000313" key="7">
    <source>
        <dbReference type="EMBL" id="KAB0648384.1"/>
    </source>
</evidence>
<gene>
    <name evidence="7" type="ORF">F7R13_30625</name>
</gene>
<dbReference type="EMBL" id="VZOL01000815">
    <property type="protein sequence ID" value="KAB0648384.1"/>
    <property type="molecule type" value="Genomic_DNA"/>
</dbReference>
<dbReference type="PANTHER" id="PTHR11070">
    <property type="entry name" value="UVRD / RECB / PCRA DNA HELICASE FAMILY MEMBER"/>
    <property type="match status" value="1"/>
</dbReference>
<proteinExistence type="predicted"/>
<evidence type="ECO:0000313" key="8">
    <source>
        <dbReference type="Proteomes" id="UP000473571"/>
    </source>
</evidence>
<dbReference type="GO" id="GO:0043138">
    <property type="term" value="F:3'-5' DNA helicase activity"/>
    <property type="evidence" value="ECO:0007669"/>
    <property type="project" value="TreeGrafter"/>
</dbReference>
<keyword evidence="3 5" id="KW-0347">Helicase</keyword>
<dbReference type="PANTHER" id="PTHR11070:SF23">
    <property type="entry name" value="RECBCD ENZYME SUBUNIT RECB"/>
    <property type="match status" value="1"/>
</dbReference>
<dbReference type="Gene3D" id="3.40.50.300">
    <property type="entry name" value="P-loop containing nucleotide triphosphate hydrolases"/>
    <property type="match status" value="1"/>
</dbReference>
<dbReference type="GO" id="GO:0005524">
    <property type="term" value="F:ATP binding"/>
    <property type="evidence" value="ECO:0007669"/>
    <property type="project" value="UniProtKB-UniRule"/>
</dbReference>
<dbReference type="GO" id="GO:0003677">
    <property type="term" value="F:DNA binding"/>
    <property type="evidence" value="ECO:0007669"/>
    <property type="project" value="InterPro"/>
</dbReference>
<dbReference type="GO" id="GO:0016787">
    <property type="term" value="F:hydrolase activity"/>
    <property type="evidence" value="ECO:0007669"/>
    <property type="project" value="UniProtKB-UniRule"/>
</dbReference>
<feature type="non-terminal residue" evidence="7">
    <location>
        <position position="196"/>
    </location>
</feature>
<dbReference type="Pfam" id="PF00580">
    <property type="entry name" value="UvrD-helicase"/>
    <property type="match status" value="1"/>
</dbReference>
<dbReference type="RefSeq" id="WP_151006929.1">
    <property type="nucleotide sequence ID" value="NZ_VZOL01000815.1"/>
</dbReference>
<comment type="caution">
    <text evidence="7">The sequence shown here is derived from an EMBL/GenBank/DDBJ whole genome shotgun (WGS) entry which is preliminary data.</text>
</comment>
<sequence>MSAASQPQAAFELDVFACPLDGVNQIEASAGTGKTWNICALYVRLLLEKDLGADEILVVTFTKAATAELHERIRGRLAQLAHALDTGDDGGDPFVARLLETTLGEGGALDPDTAAKRIRRALRAFDQAAIHTIHAFCQRALQEAPFAAAMPFAFDMQADDAALRFELAADFWRTRVEPIAARWPGFATWLVDAGAG</sequence>
<accession>A0A6L3N7K5</accession>
<dbReference type="GO" id="GO:0009338">
    <property type="term" value="C:exodeoxyribonuclease V complex"/>
    <property type="evidence" value="ECO:0007669"/>
    <property type="project" value="TreeGrafter"/>
</dbReference>
<organism evidence="7 8">
    <name type="scientific">Burkholderia territorii</name>
    <dbReference type="NCBI Taxonomy" id="1503055"/>
    <lineage>
        <taxon>Bacteria</taxon>
        <taxon>Pseudomonadati</taxon>
        <taxon>Pseudomonadota</taxon>
        <taxon>Betaproteobacteria</taxon>
        <taxon>Burkholderiales</taxon>
        <taxon>Burkholderiaceae</taxon>
        <taxon>Burkholderia</taxon>
        <taxon>Burkholderia cepacia complex</taxon>
    </lineage>
</organism>
<evidence type="ECO:0000256" key="2">
    <source>
        <dbReference type="ARBA" id="ARBA00022801"/>
    </source>
</evidence>
<keyword evidence="1 5" id="KW-0547">Nucleotide-binding</keyword>
<dbReference type="Proteomes" id="UP000473571">
    <property type="component" value="Unassembled WGS sequence"/>
</dbReference>
<dbReference type="InterPro" id="IPR014016">
    <property type="entry name" value="UvrD-like_ATP-bd"/>
</dbReference>
<name>A0A6L3N7K5_9BURK</name>
<dbReference type="SUPFAM" id="SSF52540">
    <property type="entry name" value="P-loop containing nucleoside triphosphate hydrolases"/>
    <property type="match status" value="1"/>
</dbReference>
<keyword evidence="4 5" id="KW-0067">ATP-binding</keyword>
<evidence type="ECO:0000256" key="5">
    <source>
        <dbReference type="PROSITE-ProRule" id="PRU00560"/>
    </source>
</evidence>
<protein>
    <submittedName>
        <fullName evidence="7">AAA family ATPase</fullName>
    </submittedName>
</protein>
<dbReference type="InterPro" id="IPR000212">
    <property type="entry name" value="DNA_helicase_UvrD/REP"/>
</dbReference>
<evidence type="ECO:0000256" key="4">
    <source>
        <dbReference type="ARBA" id="ARBA00022840"/>
    </source>
</evidence>
<evidence type="ECO:0000256" key="3">
    <source>
        <dbReference type="ARBA" id="ARBA00022806"/>
    </source>
</evidence>
<dbReference type="GO" id="GO:0000725">
    <property type="term" value="P:recombinational repair"/>
    <property type="evidence" value="ECO:0007669"/>
    <property type="project" value="TreeGrafter"/>
</dbReference>
<feature type="domain" description="UvrD-like helicase ATP-binding" evidence="6">
    <location>
        <begin position="7"/>
        <end position="196"/>
    </location>
</feature>
<evidence type="ECO:0000259" key="6">
    <source>
        <dbReference type="PROSITE" id="PS51198"/>
    </source>
</evidence>
<evidence type="ECO:0000256" key="1">
    <source>
        <dbReference type="ARBA" id="ARBA00022741"/>
    </source>
</evidence>
<keyword evidence="2 5" id="KW-0378">Hydrolase</keyword>
<reference evidence="7 8" key="1">
    <citation type="submission" date="2019-09" db="EMBL/GenBank/DDBJ databases">
        <title>Draft genome sequences of 48 bacterial type strains from the CCUG.</title>
        <authorList>
            <person name="Tunovic T."/>
            <person name="Pineiro-Iglesias B."/>
            <person name="Unosson C."/>
            <person name="Inganas E."/>
            <person name="Ohlen M."/>
            <person name="Cardew S."/>
            <person name="Jensie-Markopoulos S."/>
            <person name="Salva-Serra F."/>
            <person name="Jaen-Luchoro D."/>
            <person name="Karlsson R."/>
            <person name="Svensson-Stadler L."/>
            <person name="Chun J."/>
            <person name="Moore E."/>
        </authorList>
    </citation>
    <scope>NUCLEOTIDE SEQUENCE [LARGE SCALE GENOMIC DNA]</scope>
    <source>
        <strain evidence="7 8">CCUG 65687</strain>
    </source>
</reference>
<dbReference type="AlphaFoldDB" id="A0A6L3N7K5"/>
<feature type="binding site" evidence="5">
    <location>
        <begin position="28"/>
        <end position="35"/>
    </location>
    <ligand>
        <name>ATP</name>
        <dbReference type="ChEBI" id="CHEBI:30616"/>
    </ligand>
</feature>
<dbReference type="GO" id="GO:0005829">
    <property type="term" value="C:cytosol"/>
    <property type="evidence" value="ECO:0007669"/>
    <property type="project" value="TreeGrafter"/>
</dbReference>
<dbReference type="InterPro" id="IPR027417">
    <property type="entry name" value="P-loop_NTPase"/>
</dbReference>
<dbReference type="PROSITE" id="PS51198">
    <property type="entry name" value="UVRD_HELICASE_ATP_BIND"/>
    <property type="match status" value="1"/>
</dbReference>